<keyword evidence="12" id="KW-1185">Reference proteome</keyword>
<evidence type="ECO:0000313" key="11">
    <source>
        <dbReference type="EMBL" id="KAL2331195.1"/>
    </source>
</evidence>
<sequence>MGNLTIPISRRFLQCRDVNFATVVATVTLSTSRHEFALQYANFTALQVLDLSENEFNSELPKWLFNLNCSISVLDFSSSSLKGPLPKALSNFRQLEFLNLEDNNLDGPIPYWLGKFQVLQVLTLGINMFSGSIPTSLGNLSSLVYLVVTSYHLSGIVSEKNFVKLSKLKSLGIFSSPPLTFDFDSHWIPPFQLEELDISFTGPNIPEWLYTQRSIERLSIRESSFEAPGKFWNFV</sequence>
<evidence type="ECO:0000256" key="5">
    <source>
        <dbReference type="ARBA" id="ARBA00022737"/>
    </source>
</evidence>
<dbReference type="SUPFAM" id="SSF52058">
    <property type="entry name" value="L domain-like"/>
    <property type="match status" value="1"/>
</dbReference>
<keyword evidence="7" id="KW-0472">Membrane</keyword>
<keyword evidence="6" id="KW-1133">Transmembrane helix</keyword>
<evidence type="ECO:0000256" key="2">
    <source>
        <dbReference type="ARBA" id="ARBA00022614"/>
    </source>
</evidence>
<keyword evidence="2" id="KW-0433">Leucine-rich repeat</keyword>
<dbReference type="GO" id="GO:0016020">
    <property type="term" value="C:membrane"/>
    <property type="evidence" value="ECO:0007669"/>
    <property type="project" value="UniProtKB-SubCell"/>
</dbReference>
<evidence type="ECO:0000256" key="7">
    <source>
        <dbReference type="ARBA" id="ARBA00023136"/>
    </source>
</evidence>
<dbReference type="PANTHER" id="PTHR48063">
    <property type="entry name" value="LRR RECEPTOR-LIKE KINASE"/>
    <property type="match status" value="1"/>
</dbReference>
<evidence type="ECO:0000256" key="1">
    <source>
        <dbReference type="ARBA" id="ARBA00004479"/>
    </source>
</evidence>
<keyword evidence="9" id="KW-0325">Glycoprotein</keyword>
<keyword evidence="4" id="KW-0732">Signal</keyword>
<evidence type="ECO:0000313" key="12">
    <source>
        <dbReference type="Proteomes" id="UP001603857"/>
    </source>
</evidence>
<keyword evidence="5" id="KW-0677">Repeat</keyword>
<keyword evidence="3" id="KW-0812">Transmembrane</keyword>
<evidence type="ECO:0000256" key="4">
    <source>
        <dbReference type="ARBA" id="ARBA00022729"/>
    </source>
</evidence>
<reference evidence="11 12" key="1">
    <citation type="submission" date="2024-08" db="EMBL/GenBank/DDBJ databases">
        <title>Insights into the chromosomal genome structure of Flemingia macrophylla.</title>
        <authorList>
            <person name="Ding Y."/>
            <person name="Zhao Y."/>
            <person name="Bi W."/>
            <person name="Wu M."/>
            <person name="Zhao G."/>
            <person name="Gong Y."/>
            <person name="Li W."/>
            <person name="Zhang P."/>
        </authorList>
    </citation>
    <scope>NUCLEOTIDE SEQUENCE [LARGE SCALE GENOMIC DNA]</scope>
    <source>
        <strain evidence="11">DYQJB</strain>
        <tissue evidence="11">Leaf</tissue>
    </source>
</reference>
<proteinExistence type="predicted"/>
<protein>
    <recommendedName>
        <fullName evidence="10">Disease resistance R13L4/SHOC-2-like LRR domain-containing protein</fullName>
    </recommendedName>
</protein>
<organism evidence="11 12">
    <name type="scientific">Flemingia macrophylla</name>
    <dbReference type="NCBI Taxonomy" id="520843"/>
    <lineage>
        <taxon>Eukaryota</taxon>
        <taxon>Viridiplantae</taxon>
        <taxon>Streptophyta</taxon>
        <taxon>Embryophyta</taxon>
        <taxon>Tracheophyta</taxon>
        <taxon>Spermatophyta</taxon>
        <taxon>Magnoliopsida</taxon>
        <taxon>eudicotyledons</taxon>
        <taxon>Gunneridae</taxon>
        <taxon>Pentapetalae</taxon>
        <taxon>rosids</taxon>
        <taxon>fabids</taxon>
        <taxon>Fabales</taxon>
        <taxon>Fabaceae</taxon>
        <taxon>Papilionoideae</taxon>
        <taxon>50 kb inversion clade</taxon>
        <taxon>NPAAA clade</taxon>
        <taxon>indigoferoid/millettioid clade</taxon>
        <taxon>Phaseoleae</taxon>
        <taxon>Flemingia</taxon>
    </lineage>
</organism>
<dbReference type="InterPro" id="IPR055414">
    <property type="entry name" value="LRR_R13L4/SHOC2-like"/>
</dbReference>
<evidence type="ECO:0000256" key="9">
    <source>
        <dbReference type="ARBA" id="ARBA00023180"/>
    </source>
</evidence>
<dbReference type="EMBL" id="JBGMDY010000006">
    <property type="protein sequence ID" value="KAL2331195.1"/>
    <property type="molecule type" value="Genomic_DNA"/>
</dbReference>
<evidence type="ECO:0000256" key="3">
    <source>
        <dbReference type="ARBA" id="ARBA00022692"/>
    </source>
</evidence>
<gene>
    <name evidence="11" type="ORF">Fmac_018776</name>
</gene>
<dbReference type="InterPro" id="IPR032675">
    <property type="entry name" value="LRR_dom_sf"/>
</dbReference>
<evidence type="ECO:0000256" key="8">
    <source>
        <dbReference type="ARBA" id="ARBA00023170"/>
    </source>
</evidence>
<dbReference type="Gene3D" id="3.80.10.10">
    <property type="entry name" value="Ribonuclease Inhibitor"/>
    <property type="match status" value="1"/>
</dbReference>
<name>A0ABD1M635_9FABA</name>
<feature type="domain" description="Disease resistance R13L4/SHOC-2-like LRR" evidence="10">
    <location>
        <begin position="41"/>
        <end position="219"/>
    </location>
</feature>
<dbReference type="Proteomes" id="UP001603857">
    <property type="component" value="Unassembled WGS sequence"/>
</dbReference>
<dbReference type="PANTHER" id="PTHR48063:SF98">
    <property type="entry name" value="LRR RECEPTOR-LIKE SERINE_THREONINE-PROTEIN KINASE FLS2"/>
    <property type="match status" value="1"/>
</dbReference>
<comment type="caution">
    <text evidence="11">The sequence shown here is derived from an EMBL/GenBank/DDBJ whole genome shotgun (WGS) entry which is preliminary data.</text>
</comment>
<comment type="subcellular location">
    <subcellularLocation>
        <location evidence="1">Membrane</location>
        <topology evidence="1">Single-pass type I membrane protein</topology>
    </subcellularLocation>
</comment>
<evidence type="ECO:0000259" key="10">
    <source>
        <dbReference type="Pfam" id="PF23598"/>
    </source>
</evidence>
<dbReference type="FunFam" id="3.80.10.10:FF:000383">
    <property type="entry name" value="Leucine-rich repeat receptor protein kinase EMS1"/>
    <property type="match status" value="1"/>
</dbReference>
<keyword evidence="8" id="KW-0675">Receptor</keyword>
<accession>A0ABD1M635</accession>
<dbReference type="AlphaFoldDB" id="A0ABD1M635"/>
<dbReference type="Pfam" id="PF23598">
    <property type="entry name" value="LRR_14"/>
    <property type="match status" value="1"/>
</dbReference>
<evidence type="ECO:0000256" key="6">
    <source>
        <dbReference type="ARBA" id="ARBA00022989"/>
    </source>
</evidence>
<dbReference type="InterPro" id="IPR046956">
    <property type="entry name" value="RLP23-like"/>
</dbReference>